<dbReference type="InterPro" id="IPR032675">
    <property type="entry name" value="LRR_dom_sf"/>
</dbReference>
<evidence type="ECO:0000313" key="2">
    <source>
        <dbReference type="EMBL" id="THH12811.1"/>
    </source>
</evidence>
<dbReference type="Pfam" id="PF12937">
    <property type="entry name" value="F-box-like"/>
    <property type="match status" value="1"/>
</dbReference>
<dbReference type="InterPro" id="IPR036047">
    <property type="entry name" value="F-box-like_dom_sf"/>
</dbReference>
<comment type="caution">
    <text evidence="2">The sequence shown here is derived from an EMBL/GenBank/DDBJ whole genome shotgun (WGS) entry which is preliminary data.</text>
</comment>
<dbReference type="OrthoDB" id="3365698at2759"/>
<dbReference type="AlphaFoldDB" id="A0A4S4LMY0"/>
<name>A0A4S4LMY0_9AGAM</name>
<gene>
    <name evidence="2" type="ORF">EW146_g7341</name>
</gene>
<dbReference type="InterPro" id="IPR001810">
    <property type="entry name" value="F-box_dom"/>
</dbReference>
<keyword evidence="3" id="KW-1185">Reference proteome</keyword>
<sequence>MSYPSLPLISKLPSELILLIFSWYAFSVADAPLNISSVCRAWLQLVRASPELWARLSIHIQSPSDVDIPLDRKYLAEADAVRKATAWFERSGMVALDLRITIRGASKPPTITDLLTIPTQPTPPLAIARRSPLASLFQIHQRRVRTLLIHAPAECDIQPLIQPFHSLGPSEEEDPRQGTLQELELEVTDPLTTGLLPPGADAPATPLPKITPKSVSVRITNLTIPSPWLNLESLTSLTVTQSVLAAPLFLSDIFALLGKSSAMKYLSIHARIAESPTQSSLTPIHFLTLPHLHALHLSLNNTIDVLLALRTPQLSSLSITDLDGRAPWTGRALKAFLTSRPPLKEVKLERLLGIEHGIWEWCLARLSMVESLTLAYCERGEYVLAELSKQTKVNKSGERKMEVCSALRTLSFRQCPGVYDTMLPWFHTIRPHLSMEIVDSSEIESEGDWEGWEGLDSRGWGVHLR</sequence>
<feature type="domain" description="F-box" evidence="1">
    <location>
        <begin position="9"/>
        <end position="58"/>
    </location>
</feature>
<dbReference type="SUPFAM" id="SSF81383">
    <property type="entry name" value="F-box domain"/>
    <property type="match status" value="1"/>
</dbReference>
<dbReference type="SUPFAM" id="SSF52047">
    <property type="entry name" value="RNI-like"/>
    <property type="match status" value="1"/>
</dbReference>
<organism evidence="2 3">
    <name type="scientific">Bondarzewia mesenterica</name>
    <dbReference type="NCBI Taxonomy" id="1095465"/>
    <lineage>
        <taxon>Eukaryota</taxon>
        <taxon>Fungi</taxon>
        <taxon>Dikarya</taxon>
        <taxon>Basidiomycota</taxon>
        <taxon>Agaricomycotina</taxon>
        <taxon>Agaricomycetes</taxon>
        <taxon>Russulales</taxon>
        <taxon>Bondarzewiaceae</taxon>
        <taxon>Bondarzewia</taxon>
    </lineage>
</organism>
<protein>
    <recommendedName>
        <fullName evidence="1">F-box domain-containing protein</fullName>
    </recommendedName>
</protein>
<dbReference type="EMBL" id="SGPL01000414">
    <property type="protein sequence ID" value="THH12811.1"/>
    <property type="molecule type" value="Genomic_DNA"/>
</dbReference>
<evidence type="ECO:0000313" key="3">
    <source>
        <dbReference type="Proteomes" id="UP000310158"/>
    </source>
</evidence>
<dbReference type="Gene3D" id="3.80.10.10">
    <property type="entry name" value="Ribonuclease Inhibitor"/>
    <property type="match status" value="1"/>
</dbReference>
<accession>A0A4S4LMY0</accession>
<proteinExistence type="predicted"/>
<reference evidence="2 3" key="1">
    <citation type="submission" date="2019-02" db="EMBL/GenBank/DDBJ databases">
        <title>Genome sequencing of the rare red list fungi Bondarzewia mesenterica.</title>
        <authorList>
            <person name="Buettner E."/>
            <person name="Kellner H."/>
        </authorList>
    </citation>
    <scope>NUCLEOTIDE SEQUENCE [LARGE SCALE GENOMIC DNA]</scope>
    <source>
        <strain evidence="2 3">DSM 108281</strain>
    </source>
</reference>
<dbReference type="Proteomes" id="UP000310158">
    <property type="component" value="Unassembled WGS sequence"/>
</dbReference>
<dbReference type="Gene3D" id="1.20.1280.50">
    <property type="match status" value="1"/>
</dbReference>
<evidence type="ECO:0000259" key="1">
    <source>
        <dbReference type="Pfam" id="PF12937"/>
    </source>
</evidence>